<accession>A0A1H7R197</accession>
<gene>
    <name evidence="2" type="ORF">SAMN05414137_109324</name>
</gene>
<evidence type="ECO:0000313" key="3">
    <source>
        <dbReference type="Proteomes" id="UP000183015"/>
    </source>
</evidence>
<keyword evidence="3" id="KW-1185">Reference proteome</keyword>
<evidence type="ECO:0000259" key="1">
    <source>
        <dbReference type="Pfam" id="PF03756"/>
    </source>
</evidence>
<protein>
    <submittedName>
        <fullName evidence="2">A-factor biosynthesis hotdog domain-containing protein</fullName>
    </submittedName>
</protein>
<evidence type="ECO:0000313" key="2">
    <source>
        <dbReference type="EMBL" id="SEL54020.1"/>
    </source>
</evidence>
<dbReference type="AlphaFoldDB" id="A0A1H7R197"/>
<dbReference type="EMBL" id="FOAZ01000009">
    <property type="protein sequence ID" value="SEL54020.1"/>
    <property type="molecule type" value="Genomic_DNA"/>
</dbReference>
<name>A0A1H7R197_STRJI</name>
<dbReference type="STRING" id="235985.SAMN05414137_109324"/>
<dbReference type="InterPro" id="IPR005509">
    <property type="entry name" value="AfsA_hotdog_dom"/>
</dbReference>
<proteinExistence type="predicted"/>
<sequence length="219" mass="24228">MTQRCHDVHRRSWCSTRTDAHHLRRHIHSGAWDLTALVRLDLEPTRGPLRGFTLEALLSHDGVEFARCTGHASVVSDAAYRRLRGPRLAARPTAASPAAGLRPTADQVGVRDACDVLLARTPEGRLRLHVEDDGHPVWFDHPSDHVPGMVLLEAARQCSRLLGSTTARPDAVPGLTLRTTRFCEWDGPVLLRHEPRPHGARVTFEQDGDAVAEVDLDLP</sequence>
<feature type="domain" description="A-factor biosynthesis hotdog" evidence="1">
    <location>
        <begin position="115"/>
        <end position="201"/>
    </location>
</feature>
<dbReference type="Pfam" id="PF03756">
    <property type="entry name" value="AfsA"/>
    <property type="match status" value="1"/>
</dbReference>
<organism evidence="2 3">
    <name type="scientific">Streptacidiphilus jiangxiensis</name>
    <dbReference type="NCBI Taxonomy" id="235985"/>
    <lineage>
        <taxon>Bacteria</taxon>
        <taxon>Bacillati</taxon>
        <taxon>Actinomycetota</taxon>
        <taxon>Actinomycetes</taxon>
        <taxon>Kitasatosporales</taxon>
        <taxon>Streptomycetaceae</taxon>
        <taxon>Streptacidiphilus</taxon>
    </lineage>
</organism>
<dbReference type="Proteomes" id="UP000183015">
    <property type="component" value="Unassembled WGS sequence"/>
</dbReference>
<reference evidence="3" key="1">
    <citation type="submission" date="2016-10" db="EMBL/GenBank/DDBJ databases">
        <authorList>
            <person name="Varghese N."/>
        </authorList>
    </citation>
    <scope>NUCLEOTIDE SEQUENCE [LARGE SCALE GENOMIC DNA]</scope>
    <source>
        <strain evidence="3">DSM 45096 / BCRC 16803 / CGMCC 4.1857 / CIP 109030 / JCM 12277 / KCTC 19219 / NBRC 100920 / 33214</strain>
    </source>
</reference>